<evidence type="ECO:0000313" key="4">
    <source>
        <dbReference type="Proteomes" id="UP000193240"/>
    </source>
</evidence>
<dbReference type="GO" id="GO:0008474">
    <property type="term" value="F:palmitoyl-(protein) hydrolase activity"/>
    <property type="evidence" value="ECO:0007669"/>
    <property type="project" value="TreeGrafter"/>
</dbReference>
<dbReference type="InParanoid" id="A0A1Y2MGB4"/>
<dbReference type="InterPro" id="IPR022742">
    <property type="entry name" value="Hydrolase_4"/>
</dbReference>
<evidence type="ECO:0000313" key="3">
    <source>
        <dbReference type="EMBL" id="OSS54288.1"/>
    </source>
</evidence>
<dbReference type="Gene3D" id="3.40.50.1820">
    <property type="entry name" value="alpha/beta hydrolase"/>
    <property type="match status" value="1"/>
</dbReference>
<accession>A0A1Y2MGB4</accession>
<dbReference type="PANTHER" id="PTHR12277">
    <property type="entry name" value="ALPHA/BETA HYDROLASE DOMAIN-CONTAINING PROTEIN"/>
    <property type="match status" value="1"/>
</dbReference>
<keyword evidence="1" id="KW-0472">Membrane</keyword>
<evidence type="ECO:0000259" key="2">
    <source>
        <dbReference type="Pfam" id="PF12146"/>
    </source>
</evidence>
<dbReference type="FunCoup" id="A0A1Y2MGB4">
    <property type="interactions" value="615"/>
</dbReference>
<organism evidence="3 4">
    <name type="scientific">Epicoccum nigrum</name>
    <name type="common">Soil fungus</name>
    <name type="synonym">Epicoccum purpurascens</name>
    <dbReference type="NCBI Taxonomy" id="105696"/>
    <lineage>
        <taxon>Eukaryota</taxon>
        <taxon>Fungi</taxon>
        <taxon>Dikarya</taxon>
        <taxon>Ascomycota</taxon>
        <taxon>Pezizomycotina</taxon>
        <taxon>Dothideomycetes</taxon>
        <taxon>Pleosporomycetidae</taxon>
        <taxon>Pleosporales</taxon>
        <taxon>Pleosporineae</taxon>
        <taxon>Didymellaceae</taxon>
        <taxon>Epicoccum</taxon>
    </lineage>
</organism>
<dbReference type="SUPFAM" id="SSF53474">
    <property type="entry name" value="alpha/beta-Hydrolases"/>
    <property type="match status" value="1"/>
</dbReference>
<name>A0A1Y2MGB4_EPING</name>
<dbReference type="AlphaFoldDB" id="A0A1Y2MGB4"/>
<dbReference type="OMA" id="QYWTSED"/>
<gene>
    <name evidence="3" type="ORF">B5807_01729</name>
</gene>
<dbReference type="GO" id="GO:0016020">
    <property type="term" value="C:membrane"/>
    <property type="evidence" value="ECO:0007669"/>
    <property type="project" value="TreeGrafter"/>
</dbReference>
<proteinExistence type="predicted"/>
<dbReference type="ESTHER" id="eping-a0a1y2mgb4">
    <property type="family name" value="ABHD13-BEM46"/>
</dbReference>
<dbReference type="EMBL" id="KZ107838">
    <property type="protein sequence ID" value="OSS54288.1"/>
    <property type="molecule type" value="Genomic_DNA"/>
</dbReference>
<feature type="domain" description="Serine aminopeptidase S33" evidence="2">
    <location>
        <begin position="91"/>
        <end position="223"/>
    </location>
</feature>
<sequence>MGTALDTLVSYLRIPLLASSGLAALCSGLLYFKQNELIYPRAFPPDARTNVPRPSQFGLNDYEELFIPTPDGESLSAFFIRANKQHARNVTILMFHGNAGNIGYRLPIAKVLTNDLRCNVLMLQYRGYGLSTGNPNEKGLMIDAQTGLDYIRGRSELRGTKIVIYGQSIGGAVSIGLASRNQKQGDIAGVVLENTFTSIRKLIPSAFPPARFLAPLCHQIWPSEETLPTITTIPFLFLSGLKDEIVPASHMARLYQICKAPKTWRELPKGSHNDTVAEPGYFQYIDDFLESVVKE</sequence>
<feature type="transmembrane region" description="Helical" evidence="1">
    <location>
        <begin position="12"/>
        <end position="32"/>
    </location>
</feature>
<dbReference type="Proteomes" id="UP000193240">
    <property type="component" value="Unassembled WGS sequence"/>
</dbReference>
<keyword evidence="4" id="KW-1185">Reference proteome</keyword>
<dbReference type="STRING" id="105696.A0A1Y2MGB4"/>
<dbReference type="InterPro" id="IPR029058">
    <property type="entry name" value="AB_hydrolase_fold"/>
</dbReference>
<keyword evidence="1" id="KW-1133">Transmembrane helix</keyword>
<reference evidence="3 4" key="1">
    <citation type="journal article" date="2017" name="Genome Announc.">
        <title>Genome sequence of the saprophytic ascomycete Epicoccum nigrum ICMP 19927 strain isolated from New Zealand.</title>
        <authorList>
            <person name="Fokin M."/>
            <person name="Fleetwood D."/>
            <person name="Weir B.S."/>
            <person name="Villas-Boas S.G."/>
        </authorList>
    </citation>
    <scope>NUCLEOTIDE SEQUENCE [LARGE SCALE GENOMIC DNA]</scope>
    <source>
        <strain evidence="3 4">ICMP 19927</strain>
    </source>
</reference>
<dbReference type="PANTHER" id="PTHR12277:SF81">
    <property type="entry name" value="PROTEIN ABHD13"/>
    <property type="match status" value="1"/>
</dbReference>
<evidence type="ECO:0000256" key="1">
    <source>
        <dbReference type="SAM" id="Phobius"/>
    </source>
</evidence>
<dbReference type="Pfam" id="PF12146">
    <property type="entry name" value="Hydrolase_4"/>
    <property type="match status" value="1"/>
</dbReference>
<keyword evidence="1" id="KW-0812">Transmembrane</keyword>
<protein>
    <recommendedName>
        <fullName evidence="2">Serine aminopeptidase S33 domain-containing protein</fullName>
    </recommendedName>
</protein>